<dbReference type="Proteomes" id="UP000053429">
    <property type="component" value="Unassembled WGS sequence"/>
</dbReference>
<dbReference type="RefSeq" id="WP_062723657.1">
    <property type="nucleotide sequence ID" value="NZ_KQ948938.1"/>
</dbReference>
<dbReference type="AlphaFoldDB" id="A0A101TN38"/>
<dbReference type="STRING" id="661399.AQJ67_35925"/>
<dbReference type="OrthoDB" id="4626621at2"/>
<accession>A0A101TN38</accession>
<dbReference type="EMBL" id="LMWY01000049">
    <property type="protein sequence ID" value="KUN95382.1"/>
    <property type="molecule type" value="Genomic_DNA"/>
</dbReference>
<evidence type="ECO:0000313" key="1">
    <source>
        <dbReference type="EMBL" id="KUN95382.1"/>
    </source>
</evidence>
<proteinExistence type="predicted"/>
<name>A0A101TN38_9ACTN</name>
<comment type="caution">
    <text evidence="1">The sequence shown here is derived from an EMBL/GenBank/DDBJ whole genome shotgun (WGS) entry which is preliminary data.</text>
</comment>
<reference evidence="1 2" key="1">
    <citation type="submission" date="2015-10" db="EMBL/GenBank/DDBJ databases">
        <title>Draft genome sequence of Streptomyces caeruleatus NRRL B-24802, type strain for the species Streptomyces caeruleatus.</title>
        <authorList>
            <person name="Ruckert C."/>
            <person name="Winkler A."/>
            <person name="Kalinowski J."/>
            <person name="Kampfer P."/>
            <person name="Glaeser S."/>
        </authorList>
    </citation>
    <scope>NUCLEOTIDE SEQUENCE [LARGE SCALE GENOMIC DNA]</scope>
    <source>
        <strain evidence="1 2">NRRL B-24802</strain>
    </source>
</reference>
<evidence type="ECO:0000313" key="2">
    <source>
        <dbReference type="Proteomes" id="UP000053429"/>
    </source>
</evidence>
<sequence length="185" mass="20125">MHLRYSGGGAHQRLNVHTVVMDSESPISTHVWRDVPFKGVEDVANDPSVLPGTGRNWYRDTLLEPADVEPVSVVQLERHFGTPDEVRAADDPEVHPMPKAMFLLGTETADPGAEPPPLAKPDGRITDEFLSDLAGTYRWLVAAKHSAPATVIAEQTGAPVATVRRWISNARQRGFLPPGRPGRAG</sequence>
<keyword evidence="2" id="KW-1185">Reference proteome</keyword>
<protein>
    <submittedName>
        <fullName evidence="1">Uncharacterized protein</fullName>
    </submittedName>
</protein>
<gene>
    <name evidence="1" type="ORF">AQJ67_35925</name>
</gene>
<organism evidence="1 2">
    <name type="scientific">Streptomyces caeruleatus</name>
    <dbReference type="NCBI Taxonomy" id="661399"/>
    <lineage>
        <taxon>Bacteria</taxon>
        <taxon>Bacillati</taxon>
        <taxon>Actinomycetota</taxon>
        <taxon>Actinomycetes</taxon>
        <taxon>Kitasatosporales</taxon>
        <taxon>Streptomycetaceae</taxon>
        <taxon>Streptomyces</taxon>
    </lineage>
</organism>